<sequence>MRDLTAWLTRRPLAGPGEVVIGHSAALRSSVFAFVGMEVVVEALMDVSMIPPAWQPFHLVWMAVLIDLTLFFAAVTRRRPHRLTAGALTIRAGLFDEVVLPLSAVRPVSPPTPP</sequence>
<reference evidence="2" key="1">
    <citation type="journal article" date="2014" name="Int. J. Syst. Evol. Microbiol.">
        <title>Complete genome sequence of Corynebacterium casei LMG S-19264T (=DSM 44701T), isolated from a smear-ripened cheese.</title>
        <authorList>
            <consortium name="US DOE Joint Genome Institute (JGI-PGF)"/>
            <person name="Walter F."/>
            <person name="Albersmeier A."/>
            <person name="Kalinowski J."/>
            <person name="Ruckert C."/>
        </authorList>
    </citation>
    <scope>NUCLEOTIDE SEQUENCE</scope>
    <source>
        <strain evidence="2">JCM 3302</strain>
    </source>
</reference>
<reference evidence="2" key="2">
    <citation type="submission" date="2020-09" db="EMBL/GenBank/DDBJ databases">
        <authorList>
            <person name="Sun Q."/>
            <person name="Ohkuma M."/>
        </authorList>
    </citation>
    <scope>NUCLEOTIDE SEQUENCE</scope>
    <source>
        <strain evidence="2">JCM 3302</strain>
    </source>
</reference>
<protein>
    <submittedName>
        <fullName evidence="2">Uncharacterized protein</fullName>
    </submittedName>
</protein>
<keyword evidence="1" id="KW-0812">Transmembrane</keyword>
<dbReference type="RefSeq" id="WP_189897977.1">
    <property type="nucleotide sequence ID" value="NZ_BNBC01000005.1"/>
</dbReference>
<dbReference type="Proteomes" id="UP000641386">
    <property type="component" value="Unassembled WGS sequence"/>
</dbReference>
<evidence type="ECO:0000313" key="2">
    <source>
        <dbReference type="EMBL" id="GHE63436.1"/>
    </source>
</evidence>
<keyword evidence="1" id="KW-1133">Transmembrane helix</keyword>
<organism evidence="2 3">
    <name type="scientific">Streptomyces spiralis</name>
    <dbReference type="NCBI Taxonomy" id="66376"/>
    <lineage>
        <taxon>Bacteria</taxon>
        <taxon>Bacillati</taxon>
        <taxon>Actinomycetota</taxon>
        <taxon>Actinomycetes</taxon>
        <taxon>Kitasatosporales</taxon>
        <taxon>Streptomycetaceae</taxon>
        <taxon>Streptomyces</taxon>
    </lineage>
</organism>
<proteinExistence type="predicted"/>
<evidence type="ECO:0000256" key="1">
    <source>
        <dbReference type="SAM" id="Phobius"/>
    </source>
</evidence>
<comment type="caution">
    <text evidence="2">The sequence shown here is derived from an EMBL/GenBank/DDBJ whole genome shotgun (WGS) entry which is preliminary data.</text>
</comment>
<name>A0A918ZP23_9ACTN</name>
<evidence type="ECO:0000313" key="3">
    <source>
        <dbReference type="Proteomes" id="UP000641386"/>
    </source>
</evidence>
<feature type="transmembrane region" description="Helical" evidence="1">
    <location>
        <begin position="56"/>
        <end position="75"/>
    </location>
</feature>
<keyword evidence="3" id="KW-1185">Reference proteome</keyword>
<dbReference type="EMBL" id="BNBC01000005">
    <property type="protein sequence ID" value="GHE63436.1"/>
    <property type="molecule type" value="Genomic_DNA"/>
</dbReference>
<accession>A0A918ZP23</accession>
<gene>
    <name evidence="2" type="ORF">GCM10014715_16090</name>
</gene>
<dbReference type="AlphaFoldDB" id="A0A918ZP23"/>
<keyword evidence="1" id="KW-0472">Membrane</keyword>